<proteinExistence type="predicted"/>
<evidence type="ECO:0000313" key="1">
    <source>
        <dbReference type="Proteomes" id="UP000694915"/>
    </source>
</evidence>
<protein>
    <submittedName>
        <fullName evidence="2 3">Uncharacterized protein LOC101983118 isoform X3</fullName>
    </submittedName>
</protein>
<accession>A0ABM1UV57</accession>
<dbReference type="RefSeq" id="XP_026645870.1">
    <property type="nucleotide sequence ID" value="XM_026790069.1"/>
</dbReference>
<evidence type="ECO:0000313" key="2">
    <source>
        <dbReference type="RefSeq" id="XP_026645869.1"/>
    </source>
</evidence>
<sequence>MSRYTRGCCPRACPSSTWLSVTAATQPDPVVHHAGGCGPFGCYPACEGHELPQHGATEARVLSTPQLQCRQDTLELHVGSLQQDGSNRCSEQSCSEDSYSLPGPCILTVSALLGHGLDKLKATLEESVLQATGWRCSPSVYSLGDPSSACTTLCSSPCTTLTSARFPECTTVVSLQLAVQGGQGVAGAGAAQD</sequence>
<reference evidence="2 3" key="1">
    <citation type="submission" date="2025-05" db="UniProtKB">
        <authorList>
            <consortium name="RefSeq"/>
        </authorList>
    </citation>
    <scope>IDENTIFICATION</scope>
</reference>
<dbReference type="GeneID" id="101983118"/>
<keyword evidence="1" id="KW-1185">Reference proteome</keyword>
<dbReference type="Proteomes" id="UP000694915">
    <property type="component" value="Unplaced"/>
</dbReference>
<evidence type="ECO:0000313" key="3">
    <source>
        <dbReference type="RefSeq" id="XP_026645870.1"/>
    </source>
</evidence>
<dbReference type="RefSeq" id="XP_026645869.1">
    <property type="nucleotide sequence ID" value="XM_026790068.1"/>
</dbReference>
<organism evidence="1 2">
    <name type="scientific">Microtus ochrogaster</name>
    <name type="common">Prairie vole</name>
    <dbReference type="NCBI Taxonomy" id="79684"/>
    <lineage>
        <taxon>Eukaryota</taxon>
        <taxon>Metazoa</taxon>
        <taxon>Chordata</taxon>
        <taxon>Craniata</taxon>
        <taxon>Vertebrata</taxon>
        <taxon>Euteleostomi</taxon>
        <taxon>Mammalia</taxon>
        <taxon>Eutheria</taxon>
        <taxon>Euarchontoglires</taxon>
        <taxon>Glires</taxon>
        <taxon>Rodentia</taxon>
        <taxon>Myomorpha</taxon>
        <taxon>Muroidea</taxon>
        <taxon>Cricetidae</taxon>
        <taxon>Arvicolinae</taxon>
        <taxon>Microtus</taxon>
    </lineage>
</organism>
<gene>
    <name evidence="2 3" type="primary">LOC101983118</name>
</gene>
<name>A0ABM1UV57_MICOH</name>